<feature type="compositionally biased region" description="Pro residues" evidence="1">
    <location>
        <begin position="69"/>
        <end position="81"/>
    </location>
</feature>
<name>A0ABR4ADR3_9LECA</name>
<protein>
    <submittedName>
        <fullName evidence="2">Uncharacterized protein</fullName>
    </submittedName>
</protein>
<feature type="compositionally biased region" description="Polar residues" evidence="1">
    <location>
        <begin position="24"/>
        <end position="42"/>
    </location>
</feature>
<keyword evidence="3" id="KW-1185">Reference proteome</keyword>
<evidence type="ECO:0000313" key="2">
    <source>
        <dbReference type="EMBL" id="KAL2043616.1"/>
    </source>
</evidence>
<gene>
    <name evidence="2" type="ORF">N7G274_003923</name>
</gene>
<sequence>MIRPGIPVEAQDSNNPSKPPDPISYNQTRSNGIQAATPSKMSQSRRRQRNPQAPQPEYQPSQNLRSTPDLPPIPAPKPQPPILNNGHPLTNNFQTSPRGIRIIRVPTHTTALQIIETPLIAASVSENTLHRPCQTVHCMPDIRSYWGPPSWRGSPPGWTDRRIIWFFANTGNPLNAVYGWYAIFVSWDKGYMPNRNVTFAGLGRSVHKDVFIVKAAFRGKDKQGRTGYVDIPMQFLVQDVLNTVAGGPTVRRVVVAGDAVEGGKVEIEKRVMREALSG</sequence>
<comment type="caution">
    <text evidence="2">The sequence shown here is derived from an EMBL/GenBank/DDBJ whole genome shotgun (WGS) entry which is preliminary data.</text>
</comment>
<dbReference type="EMBL" id="JBEFKJ010000011">
    <property type="protein sequence ID" value="KAL2043616.1"/>
    <property type="molecule type" value="Genomic_DNA"/>
</dbReference>
<organism evidence="2 3">
    <name type="scientific">Stereocaulon virgatum</name>
    <dbReference type="NCBI Taxonomy" id="373712"/>
    <lineage>
        <taxon>Eukaryota</taxon>
        <taxon>Fungi</taxon>
        <taxon>Dikarya</taxon>
        <taxon>Ascomycota</taxon>
        <taxon>Pezizomycotina</taxon>
        <taxon>Lecanoromycetes</taxon>
        <taxon>OSLEUM clade</taxon>
        <taxon>Lecanoromycetidae</taxon>
        <taxon>Lecanorales</taxon>
        <taxon>Lecanorineae</taxon>
        <taxon>Stereocaulaceae</taxon>
        <taxon>Stereocaulon</taxon>
    </lineage>
</organism>
<proteinExistence type="predicted"/>
<accession>A0ABR4ADR3</accession>
<evidence type="ECO:0000313" key="3">
    <source>
        <dbReference type="Proteomes" id="UP001590950"/>
    </source>
</evidence>
<evidence type="ECO:0000256" key="1">
    <source>
        <dbReference type="SAM" id="MobiDB-lite"/>
    </source>
</evidence>
<dbReference type="Proteomes" id="UP001590950">
    <property type="component" value="Unassembled WGS sequence"/>
</dbReference>
<reference evidence="2 3" key="1">
    <citation type="submission" date="2024-09" db="EMBL/GenBank/DDBJ databases">
        <title>Rethinking Asexuality: The Enigmatic Case of Functional Sexual Genes in Lepraria (Stereocaulaceae).</title>
        <authorList>
            <person name="Doellman M."/>
            <person name="Sun Y."/>
            <person name="Barcenas-Pena A."/>
            <person name="Lumbsch H.T."/>
            <person name="Grewe F."/>
        </authorList>
    </citation>
    <scope>NUCLEOTIDE SEQUENCE [LARGE SCALE GENOMIC DNA]</scope>
    <source>
        <strain evidence="2 3">Mercado 3170</strain>
    </source>
</reference>
<feature type="region of interest" description="Disordered" evidence="1">
    <location>
        <begin position="1"/>
        <end position="94"/>
    </location>
</feature>